<keyword evidence="9" id="KW-1185">Reference proteome</keyword>
<evidence type="ECO:0000256" key="6">
    <source>
        <dbReference type="ARBA" id="ARBA00023014"/>
    </source>
</evidence>
<dbReference type="InterPro" id="IPR019591">
    <property type="entry name" value="Mrp/NBP35_ATP-bd"/>
</dbReference>
<evidence type="ECO:0000256" key="7">
    <source>
        <dbReference type="ARBA" id="ARBA00024036"/>
    </source>
</evidence>
<evidence type="ECO:0000313" key="9">
    <source>
        <dbReference type="Proteomes" id="UP000030665"/>
    </source>
</evidence>
<dbReference type="CDD" id="cd02037">
    <property type="entry name" value="Mrp_NBP35"/>
    <property type="match status" value="1"/>
</dbReference>
<dbReference type="AlphaFoldDB" id="A0A077Z0X6"/>
<evidence type="ECO:0000256" key="5">
    <source>
        <dbReference type="ARBA" id="ARBA00023004"/>
    </source>
</evidence>
<dbReference type="GO" id="GO:0005524">
    <property type="term" value="F:ATP binding"/>
    <property type="evidence" value="ECO:0007669"/>
    <property type="project" value="UniProtKB-KW"/>
</dbReference>
<keyword evidence="3" id="KW-0547">Nucleotide-binding</keyword>
<proteinExistence type="inferred from homology"/>
<comment type="similarity">
    <text evidence="7">Belongs to the Mrp/NBP35 ATP-binding proteins family.</text>
</comment>
<dbReference type="GO" id="GO:0005739">
    <property type="term" value="C:mitochondrion"/>
    <property type="evidence" value="ECO:0007669"/>
    <property type="project" value="TreeGrafter"/>
</dbReference>
<evidence type="ECO:0000256" key="2">
    <source>
        <dbReference type="ARBA" id="ARBA00022723"/>
    </source>
</evidence>
<dbReference type="SUPFAM" id="SSF52540">
    <property type="entry name" value="P-loop containing nucleoside triphosphate hydrolases"/>
    <property type="match status" value="1"/>
</dbReference>
<dbReference type="InterPro" id="IPR033756">
    <property type="entry name" value="YlxH/NBP35"/>
</dbReference>
<dbReference type="EMBL" id="HG805861">
    <property type="protein sequence ID" value="CDW53624.1"/>
    <property type="molecule type" value="Genomic_DNA"/>
</dbReference>
<dbReference type="InterPro" id="IPR027417">
    <property type="entry name" value="P-loop_NTPase"/>
</dbReference>
<dbReference type="GO" id="GO:0016226">
    <property type="term" value="P:iron-sulfur cluster assembly"/>
    <property type="evidence" value="ECO:0007669"/>
    <property type="project" value="InterPro"/>
</dbReference>
<dbReference type="PANTHER" id="PTHR42961">
    <property type="entry name" value="IRON-SULFUR PROTEIN NUBPL"/>
    <property type="match status" value="1"/>
</dbReference>
<sequence length="242" mass="25923">MTIGSTVLRSIAKGLPVKLPIAGVKRVVLVASAKGGVGKSTVAVNLATALQRINPNSSVGLLDADVFGPSIPRMMNLSGQPEVNERANTKKSFCHHMSMGLLVGQDQPIVWRGLMVMSAINTLLRKVRWGPLDLLVVDMPPGTGDTQLSIVQNIPVDGVVIVSTAQDVALSDARRGAEMFRKVGAPIIGLVENMATFLCPHCNEETKLYGSDEQLKKFADQFEINLLGSALFFSKNPPSVLH</sequence>
<keyword evidence="1" id="KW-0004">4Fe-4S</keyword>
<dbReference type="Proteomes" id="UP000030665">
    <property type="component" value="Unassembled WGS sequence"/>
</dbReference>
<dbReference type="GO" id="GO:0140663">
    <property type="term" value="F:ATP-dependent FeS chaperone activity"/>
    <property type="evidence" value="ECO:0007669"/>
    <property type="project" value="InterPro"/>
</dbReference>
<keyword evidence="2" id="KW-0479">Metal-binding</keyword>
<organism evidence="8 9">
    <name type="scientific">Trichuris trichiura</name>
    <name type="common">Whipworm</name>
    <name type="synonym">Trichocephalus trichiurus</name>
    <dbReference type="NCBI Taxonomy" id="36087"/>
    <lineage>
        <taxon>Eukaryota</taxon>
        <taxon>Metazoa</taxon>
        <taxon>Ecdysozoa</taxon>
        <taxon>Nematoda</taxon>
        <taxon>Enoplea</taxon>
        <taxon>Dorylaimia</taxon>
        <taxon>Trichinellida</taxon>
        <taxon>Trichuridae</taxon>
        <taxon>Trichuris</taxon>
    </lineage>
</organism>
<dbReference type="PANTHER" id="PTHR42961:SF2">
    <property type="entry name" value="IRON-SULFUR PROTEIN NUBPL"/>
    <property type="match status" value="1"/>
</dbReference>
<gene>
    <name evidence="8" type="ORF">TTRE_0000188901</name>
</gene>
<reference evidence="8" key="1">
    <citation type="submission" date="2014-01" db="EMBL/GenBank/DDBJ databases">
        <authorList>
            <person name="Aslett M."/>
        </authorList>
    </citation>
    <scope>NUCLEOTIDE SEQUENCE</scope>
</reference>
<keyword evidence="4" id="KW-0067">ATP-binding</keyword>
<keyword evidence="6" id="KW-0411">Iron-sulfur</keyword>
<evidence type="ECO:0000256" key="3">
    <source>
        <dbReference type="ARBA" id="ARBA00022741"/>
    </source>
</evidence>
<protein>
    <submittedName>
        <fullName evidence="8">ParA domain containing protein</fullName>
    </submittedName>
</protein>
<dbReference type="STRING" id="36087.A0A077Z0X6"/>
<keyword evidence="5" id="KW-0408">Iron</keyword>
<evidence type="ECO:0000313" key="8">
    <source>
        <dbReference type="EMBL" id="CDW53624.1"/>
    </source>
</evidence>
<dbReference type="InterPro" id="IPR044304">
    <property type="entry name" value="NUBPL-like"/>
</dbReference>
<dbReference type="GO" id="GO:0032981">
    <property type="term" value="P:mitochondrial respiratory chain complex I assembly"/>
    <property type="evidence" value="ECO:0007669"/>
    <property type="project" value="TreeGrafter"/>
</dbReference>
<dbReference type="OrthoDB" id="1741334at2759"/>
<reference evidence="8" key="2">
    <citation type="submission" date="2014-03" db="EMBL/GenBank/DDBJ databases">
        <title>The whipworm genome and dual-species transcriptomics of an intimate host-pathogen interaction.</title>
        <authorList>
            <person name="Foth B.J."/>
            <person name="Tsai I.J."/>
            <person name="Reid A.J."/>
            <person name="Bancroft A.J."/>
            <person name="Nichol S."/>
            <person name="Tracey A."/>
            <person name="Holroyd N."/>
            <person name="Cotton J.A."/>
            <person name="Stanley E.J."/>
            <person name="Zarowiecki M."/>
            <person name="Liu J.Z."/>
            <person name="Huckvale T."/>
            <person name="Cooper P.J."/>
            <person name="Grencis R.K."/>
            <person name="Berriman M."/>
        </authorList>
    </citation>
    <scope>NUCLEOTIDE SEQUENCE [LARGE SCALE GENOMIC DNA]</scope>
</reference>
<dbReference type="Gene3D" id="3.40.50.300">
    <property type="entry name" value="P-loop containing nucleotide triphosphate hydrolases"/>
    <property type="match status" value="1"/>
</dbReference>
<dbReference type="GO" id="GO:0046872">
    <property type="term" value="F:metal ion binding"/>
    <property type="evidence" value="ECO:0007669"/>
    <property type="project" value="UniProtKB-KW"/>
</dbReference>
<dbReference type="FunFam" id="3.40.50.300:FF:001278">
    <property type="entry name" value="Iron-sulfur cluster carrier protein"/>
    <property type="match status" value="1"/>
</dbReference>
<evidence type="ECO:0000256" key="4">
    <source>
        <dbReference type="ARBA" id="ARBA00022840"/>
    </source>
</evidence>
<accession>A0A077Z0X6</accession>
<dbReference type="Pfam" id="PF10609">
    <property type="entry name" value="ParA"/>
    <property type="match status" value="1"/>
</dbReference>
<name>A0A077Z0X6_TRITR</name>
<evidence type="ECO:0000256" key="1">
    <source>
        <dbReference type="ARBA" id="ARBA00022485"/>
    </source>
</evidence>
<dbReference type="GO" id="GO:0051539">
    <property type="term" value="F:4 iron, 4 sulfur cluster binding"/>
    <property type="evidence" value="ECO:0007669"/>
    <property type="project" value="UniProtKB-KW"/>
</dbReference>
<dbReference type="HAMAP" id="MF_02040">
    <property type="entry name" value="Mrp_NBP35"/>
    <property type="match status" value="1"/>
</dbReference>